<dbReference type="InterPro" id="IPR017441">
    <property type="entry name" value="Protein_kinase_ATP_BS"/>
</dbReference>
<dbReference type="Pfam" id="PF00069">
    <property type="entry name" value="Pkinase"/>
    <property type="match status" value="1"/>
</dbReference>
<evidence type="ECO:0000256" key="6">
    <source>
        <dbReference type="ARBA" id="ARBA00022840"/>
    </source>
</evidence>
<feature type="compositionally biased region" description="Pro residues" evidence="8">
    <location>
        <begin position="298"/>
        <end position="322"/>
    </location>
</feature>
<dbReference type="PANTHER" id="PTHR43289:SF6">
    <property type="entry name" value="SERINE_THREONINE-PROTEIN KINASE NEKL-3"/>
    <property type="match status" value="1"/>
</dbReference>
<name>A0ABS4YCX2_9ACTN</name>
<dbReference type="CDD" id="cd14014">
    <property type="entry name" value="STKc_PknB_like"/>
    <property type="match status" value="1"/>
</dbReference>
<comment type="caution">
    <text evidence="11">The sequence shown here is derived from an EMBL/GenBank/DDBJ whole genome shotgun (WGS) entry which is preliminary data.</text>
</comment>
<sequence>MDEERSPLLAGRYRIVERLGSGGMGVVWRAIDELLDREVAVKEVRAPEHLREADVRLLYARLKQEARAAARISHPYVITVHDVVEQQGRPWIVMELVRGKSLADVLEEEGVLQPKEAARIGSMVLQALRSAHAAGVLHRDVKPANVLIEESGRVVLTDFGIAVVEGSGALTHTGDIVGSPDFLAPERAMGQRPGTPSDLWSLGTTLYAAIEGLSPFRRTSALSTLQAVVQDEAPTPRRAGPLTPLLEGLLRKDPRDRMGAVEAQRLLDSVAAGRLTEPPGWARSDTGEYVRTAVAAPSPAPVPRPAPAPAPAPVPSPVPAPGPVRHASPAPPVPRPHGVFGPPTPQQPERPFPGPQRPHRPAGRRKSMVILGPVLAFLLAGGAATVAVIATRDDGGSPSGGTGGTVAETSRPSDGTSGGQPQPRPSTTPGARETPAATAPVTGPTRNPGTTCAPGGWVPTCGYG</sequence>
<feature type="region of interest" description="Disordered" evidence="8">
    <location>
        <begin position="296"/>
        <end position="363"/>
    </location>
</feature>
<keyword evidence="2 11" id="KW-0723">Serine/threonine-protein kinase</keyword>
<evidence type="ECO:0000256" key="8">
    <source>
        <dbReference type="SAM" id="MobiDB-lite"/>
    </source>
</evidence>
<keyword evidence="12" id="KW-1185">Reference proteome</keyword>
<evidence type="ECO:0000256" key="2">
    <source>
        <dbReference type="ARBA" id="ARBA00022527"/>
    </source>
</evidence>
<evidence type="ECO:0000256" key="7">
    <source>
        <dbReference type="PROSITE-ProRule" id="PRU10141"/>
    </source>
</evidence>
<dbReference type="InterPro" id="IPR008271">
    <property type="entry name" value="Ser/Thr_kinase_AS"/>
</dbReference>
<dbReference type="GeneID" id="91572950"/>
<keyword evidence="5 11" id="KW-0418">Kinase</keyword>
<keyword evidence="9" id="KW-0472">Membrane</keyword>
<accession>A0ABS4YCX2</accession>
<dbReference type="PROSITE" id="PS00107">
    <property type="entry name" value="PROTEIN_KINASE_ATP"/>
    <property type="match status" value="1"/>
</dbReference>
<gene>
    <name evidence="11" type="ORF">JO379_006107</name>
</gene>
<dbReference type="PROSITE" id="PS50011">
    <property type="entry name" value="PROTEIN_KINASE_DOM"/>
    <property type="match status" value="1"/>
</dbReference>
<organism evidence="11 12">
    <name type="scientific">Streptomyces syringium</name>
    <dbReference type="NCBI Taxonomy" id="76729"/>
    <lineage>
        <taxon>Bacteria</taxon>
        <taxon>Bacillati</taxon>
        <taxon>Actinomycetota</taxon>
        <taxon>Actinomycetes</taxon>
        <taxon>Kitasatosporales</taxon>
        <taxon>Streptomycetaceae</taxon>
        <taxon>Streptomyces</taxon>
    </lineage>
</organism>
<dbReference type="PANTHER" id="PTHR43289">
    <property type="entry name" value="MITOGEN-ACTIVATED PROTEIN KINASE KINASE KINASE 20-RELATED"/>
    <property type="match status" value="1"/>
</dbReference>
<evidence type="ECO:0000256" key="4">
    <source>
        <dbReference type="ARBA" id="ARBA00022741"/>
    </source>
</evidence>
<evidence type="ECO:0000313" key="11">
    <source>
        <dbReference type="EMBL" id="MBP2406638.1"/>
    </source>
</evidence>
<evidence type="ECO:0000259" key="10">
    <source>
        <dbReference type="PROSITE" id="PS50011"/>
    </source>
</evidence>
<dbReference type="EMBL" id="JAGIOH010000001">
    <property type="protein sequence ID" value="MBP2406638.1"/>
    <property type="molecule type" value="Genomic_DNA"/>
</dbReference>
<feature type="transmembrane region" description="Helical" evidence="9">
    <location>
        <begin position="369"/>
        <end position="390"/>
    </location>
</feature>
<dbReference type="Proteomes" id="UP001519291">
    <property type="component" value="Unassembled WGS sequence"/>
</dbReference>
<feature type="binding site" evidence="7">
    <location>
        <position position="42"/>
    </location>
    <ligand>
        <name>ATP</name>
        <dbReference type="ChEBI" id="CHEBI:30616"/>
    </ligand>
</feature>
<feature type="compositionally biased region" description="Pro residues" evidence="8">
    <location>
        <begin position="342"/>
        <end position="356"/>
    </location>
</feature>
<keyword evidence="9" id="KW-1133">Transmembrane helix</keyword>
<keyword evidence="6 7" id="KW-0067">ATP-binding</keyword>
<evidence type="ECO:0000256" key="5">
    <source>
        <dbReference type="ARBA" id="ARBA00022777"/>
    </source>
</evidence>
<dbReference type="EC" id="2.7.11.1" evidence="1"/>
<dbReference type="Gene3D" id="1.10.510.10">
    <property type="entry name" value="Transferase(Phosphotransferase) domain 1"/>
    <property type="match status" value="1"/>
</dbReference>
<proteinExistence type="predicted"/>
<dbReference type="GO" id="GO:0004674">
    <property type="term" value="F:protein serine/threonine kinase activity"/>
    <property type="evidence" value="ECO:0007669"/>
    <property type="project" value="UniProtKB-KW"/>
</dbReference>
<dbReference type="SMART" id="SM00220">
    <property type="entry name" value="S_TKc"/>
    <property type="match status" value="1"/>
</dbReference>
<protein>
    <recommendedName>
        <fullName evidence="1">non-specific serine/threonine protein kinase</fullName>
        <ecNumber evidence="1">2.7.11.1</ecNumber>
    </recommendedName>
</protein>
<evidence type="ECO:0000256" key="3">
    <source>
        <dbReference type="ARBA" id="ARBA00022679"/>
    </source>
</evidence>
<feature type="region of interest" description="Disordered" evidence="8">
    <location>
        <begin position="392"/>
        <end position="464"/>
    </location>
</feature>
<dbReference type="InterPro" id="IPR000719">
    <property type="entry name" value="Prot_kinase_dom"/>
</dbReference>
<dbReference type="InterPro" id="IPR011009">
    <property type="entry name" value="Kinase-like_dom_sf"/>
</dbReference>
<dbReference type="PROSITE" id="PS00108">
    <property type="entry name" value="PROTEIN_KINASE_ST"/>
    <property type="match status" value="1"/>
</dbReference>
<feature type="compositionally biased region" description="Low complexity" evidence="8">
    <location>
        <begin position="434"/>
        <end position="445"/>
    </location>
</feature>
<keyword evidence="9" id="KW-0812">Transmembrane</keyword>
<feature type="domain" description="Protein kinase" evidence="10">
    <location>
        <begin position="13"/>
        <end position="267"/>
    </location>
</feature>
<evidence type="ECO:0000256" key="1">
    <source>
        <dbReference type="ARBA" id="ARBA00012513"/>
    </source>
</evidence>
<reference evidence="11 12" key="1">
    <citation type="submission" date="2021-03" db="EMBL/GenBank/DDBJ databases">
        <title>Sequencing the genomes of 1000 actinobacteria strains.</title>
        <authorList>
            <person name="Klenk H.-P."/>
        </authorList>
    </citation>
    <scope>NUCLEOTIDE SEQUENCE [LARGE SCALE GENOMIC DNA]</scope>
    <source>
        <strain evidence="11 12">DSM 41480</strain>
    </source>
</reference>
<keyword evidence="4 7" id="KW-0547">Nucleotide-binding</keyword>
<dbReference type="SUPFAM" id="SSF56112">
    <property type="entry name" value="Protein kinase-like (PK-like)"/>
    <property type="match status" value="1"/>
</dbReference>
<evidence type="ECO:0000313" key="12">
    <source>
        <dbReference type="Proteomes" id="UP001519291"/>
    </source>
</evidence>
<evidence type="ECO:0000256" key="9">
    <source>
        <dbReference type="SAM" id="Phobius"/>
    </source>
</evidence>
<dbReference type="RefSeq" id="WP_165451655.1">
    <property type="nucleotide sequence ID" value="NZ_JAGIOH010000001.1"/>
</dbReference>
<keyword evidence="3" id="KW-0808">Transferase</keyword>
<dbReference type="Gene3D" id="3.30.200.20">
    <property type="entry name" value="Phosphorylase Kinase, domain 1"/>
    <property type="match status" value="1"/>
</dbReference>